<evidence type="ECO:0000313" key="1">
    <source>
        <dbReference type="EMBL" id="KJZ68393.1"/>
    </source>
</evidence>
<proteinExistence type="predicted"/>
<evidence type="ECO:0000313" key="2">
    <source>
        <dbReference type="Proteomes" id="UP000054481"/>
    </source>
</evidence>
<gene>
    <name evidence="1" type="ORF">HIM_12218</name>
</gene>
<organism evidence="1 2">
    <name type="scientific">Hirsutella minnesotensis 3608</name>
    <dbReference type="NCBI Taxonomy" id="1043627"/>
    <lineage>
        <taxon>Eukaryota</taxon>
        <taxon>Fungi</taxon>
        <taxon>Dikarya</taxon>
        <taxon>Ascomycota</taxon>
        <taxon>Pezizomycotina</taxon>
        <taxon>Sordariomycetes</taxon>
        <taxon>Hypocreomycetidae</taxon>
        <taxon>Hypocreales</taxon>
        <taxon>Ophiocordycipitaceae</taxon>
        <taxon>Hirsutella</taxon>
    </lineage>
</organism>
<dbReference type="AlphaFoldDB" id="A0A0F7ZQS9"/>
<accession>A0A0F7ZQS9</accession>
<dbReference type="EMBL" id="KQ030908">
    <property type="protein sequence ID" value="KJZ68393.1"/>
    <property type="molecule type" value="Genomic_DNA"/>
</dbReference>
<keyword evidence="2" id="KW-1185">Reference proteome</keyword>
<reference evidence="1 2" key="1">
    <citation type="journal article" date="2014" name="Genome Biol. Evol.">
        <title>Comparative genomics and transcriptomics analyses reveal divergent lifestyle features of nematode endoparasitic fungus Hirsutella minnesotensis.</title>
        <authorList>
            <person name="Lai Y."/>
            <person name="Liu K."/>
            <person name="Zhang X."/>
            <person name="Zhang X."/>
            <person name="Li K."/>
            <person name="Wang N."/>
            <person name="Shu C."/>
            <person name="Wu Y."/>
            <person name="Wang C."/>
            <person name="Bushley K.E."/>
            <person name="Xiang M."/>
            <person name="Liu X."/>
        </authorList>
    </citation>
    <scope>NUCLEOTIDE SEQUENCE [LARGE SCALE GENOMIC DNA]</scope>
    <source>
        <strain evidence="1 2">3608</strain>
    </source>
</reference>
<protein>
    <submittedName>
        <fullName evidence="1">Uncharacterized protein</fullName>
    </submittedName>
</protein>
<sequence length="407" mass="45204">MRKPLWGTQGSDPTTAKLTDDLVLTGAKSANDIVRGAMRSEFEVTTGFLRTIWVWGLGYVLRERIADWRVGVLLGTGALELTSNYTVFEALRQEMLNNEATADETGDSLLRADARRAVLEFYNLRSFRRITGRGNSPVASYEGDALATLTAGAGWAGPCYEIATLVFPELECHYTPLGMMEKMAAMTNAIASLPRDQREGTTNALIPVYTELAGDLAADLMRLCDYIDTADGQELSIIGHHVAATNNHSRYSLLAVFLAAARLGKVSLATGGFCDVWTAKAITYTRKIRVPIGCVSTPQEDRKLRIVHAVSRLWIYIQLADQDGTDGFIELAQRALHKFVDEEVQGICWRRVDPAVLWAVAAALFWTMSNVDSMGKLLLRGDRFKSLYVETEGFEDVWLREIYDSKR</sequence>
<dbReference type="OrthoDB" id="5151428at2759"/>
<name>A0A0F7ZQS9_9HYPO</name>
<dbReference type="Proteomes" id="UP000054481">
    <property type="component" value="Unassembled WGS sequence"/>
</dbReference>